<evidence type="ECO:0000313" key="3">
    <source>
        <dbReference type="Proteomes" id="UP000282876"/>
    </source>
</evidence>
<evidence type="ECO:0000313" key="2">
    <source>
        <dbReference type="EMBL" id="RVD93144.1"/>
    </source>
</evidence>
<evidence type="ECO:0000256" key="1">
    <source>
        <dbReference type="SAM" id="SignalP"/>
    </source>
</evidence>
<comment type="caution">
    <text evidence="2">The sequence shown here is derived from an EMBL/GenBank/DDBJ whole genome shotgun (WGS) entry which is preliminary data.</text>
</comment>
<dbReference type="Proteomes" id="UP000282876">
    <property type="component" value="Unassembled WGS sequence"/>
</dbReference>
<reference evidence="2 3" key="1">
    <citation type="submission" date="2018-10" db="EMBL/GenBank/DDBJ databases">
        <title>Draft genome sequence of the microsporidian Tubulinosema ratisbonensis.</title>
        <authorList>
            <person name="Polonais V."/>
            <person name="Peyretaillade E."/>
            <person name="Niehus S."/>
            <person name="Wawrzyniak I."/>
            <person name="Franchet A."/>
            <person name="Gaspin C."/>
            <person name="Reichstadt M."/>
            <person name="Belser C."/>
            <person name="Labadie K."/>
            <person name="Delbac F."/>
            <person name="Ferrandon D."/>
        </authorList>
    </citation>
    <scope>NUCLEOTIDE SEQUENCE [LARGE SCALE GENOMIC DNA]</scope>
    <source>
        <strain evidence="2 3">Franzen</strain>
    </source>
</reference>
<protein>
    <submittedName>
        <fullName evidence="2">Uncharacterized protein</fullName>
    </submittedName>
</protein>
<keyword evidence="3" id="KW-1185">Reference proteome</keyword>
<proteinExistence type="predicted"/>
<dbReference type="AlphaFoldDB" id="A0A437APM0"/>
<keyword evidence="1" id="KW-0732">Signal</keyword>
<dbReference type="VEuPathDB" id="MicrosporidiaDB:TUBRATIS_003340"/>
<feature type="signal peptide" evidence="1">
    <location>
        <begin position="1"/>
        <end position="17"/>
    </location>
</feature>
<dbReference type="EMBL" id="RCSS01000081">
    <property type="protein sequence ID" value="RVD93144.1"/>
    <property type="molecule type" value="Genomic_DNA"/>
</dbReference>
<gene>
    <name evidence="2" type="ORF">TUBRATIS_003340</name>
</gene>
<name>A0A437APM0_9MICR</name>
<accession>A0A437APM0</accession>
<sequence>MFILYFISVILHNLSHGVIITDVSTLFEELETIDFYVHRDDSIIRNRELDEFLKKIKGIAQQGYRDYIITIRTYKLFTKSRLPYCALANHIITWGEELRKILITFFKLYKNDLFTCRYVPHSLLPLENLSILKDQSHDPNIYCVNVLIQLYIFLKNDRNKPFFDKVFSFFVENSDYDFLWDMNIVNNTMINN</sequence>
<feature type="chain" id="PRO_5019008699" evidence="1">
    <location>
        <begin position="18"/>
        <end position="192"/>
    </location>
</feature>
<organism evidence="2 3">
    <name type="scientific">Tubulinosema ratisbonensis</name>
    <dbReference type="NCBI Taxonomy" id="291195"/>
    <lineage>
        <taxon>Eukaryota</taxon>
        <taxon>Fungi</taxon>
        <taxon>Fungi incertae sedis</taxon>
        <taxon>Microsporidia</taxon>
        <taxon>Tubulinosematoidea</taxon>
        <taxon>Tubulinosematidae</taxon>
        <taxon>Tubulinosema</taxon>
    </lineage>
</organism>